<evidence type="ECO:0000313" key="10">
    <source>
        <dbReference type="Proteomes" id="UP000616839"/>
    </source>
</evidence>
<feature type="transmembrane region" description="Helical" evidence="8">
    <location>
        <begin position="6"/>
        <end position="30"/>
    </location>
</feature>
<feature type="transmembrane region" description="Helical" evidence="8">
    <location>
        <begin position="162"/>
        <end position="181"/>
    </location>
</feature>
<dbReference type="InterPro" id="IPR052017">
    <property type="entry name" value="TSUP"/>
</dbReference>
<organism evidence="9 10">
    <name type="scientific">Nocardioides donggukensis</name>
    <dbReference type="NCBI Taxonomy" id="2774019"/>
    <lineage>
        <taxon>Bacteria</taxon>
        <taxon>Bacillati</taxon>
        <taxon>Actinomycetota</taxon>
        <taxon>Actinomycetes</taxon>
        <taxon>Propionibacteriales</taxon>
        <taxon>Nocardioidaceae</taxon>
        <taxon>Nocardioides</taxon>
    </lineage>
</organism>
<dbReference type="EMBL" id="JACYXZ010000002">
    <property type="protein sequence ID" value="MBD8869609.1"/>
    <property type="molecule type" value="Genomic_DNA"/>
</dbReference>
<reference evidence="9" key="1">
    <citation type="submission" date="2020-09" db="EMBL/GenBank/DDBJ databases">
        <title>Nocardioides sp. strain MJB4 16S ribosomal RNA gene Genome sequencing and assembly.</title>
        <authorList>
            <person name="Kim I."/>
        </authorList>
    </citation>
    <scope>NUCLEOTIDE SEQUENCE</scope>
    <source>
        <strain evidence="9">MJB4</strain>
    </source>
</reference>
<feature type="transmembrane region" description="Helical" evidence="8">
    <location>
        <begin position="99"/>
        <end position="120"/>
    </location>
</feature>
<protein>
    <recommendedName>
        <fullName evidence="8">Probable membrane transporter protein</fullName>
    </recommendedName>
</protein>
<feature type="transmembrane region" description="Helical" evidence="8">
    <location>
        <begin position="126"/>
        <end position="150"/>
    </location>
</feature>
<evidence type="ECO:0000256" key="5">
    <source>
        <dbReference type="ARBA" id="ARBA00022692"/>
    </source>
</evidence>
<comment type="caution">
    <text evidence="9">The sequence shown here is derived from an EMBL/GenBank/DDBJ whole genome shotgun (WGS) entry which is preliminary data.</text>
</comment>
<dbReference type="InterPro" id="IPR002781">
    <property type="entry name" value="TM_pro_TauE-like"/>
</dbReference>
<dbReference type="Pfam" id="PF01925">
    <property type="entry name" value="TauE"/>
    <property type="match status" value="1"/>
</dbReference>
<dbReference type="AlphaFoldDB" id="A0A927Q1N3"/>
<dbReference type="GO" id="GO:0005886">
    <property type="term" value="C:plasma membrane"/>
    <property type="evidence" value="ECO:0007669"/>
    <property type="project" value="UniProtKB-SubCell"/>
</dbReference>
<feature type="transmembrane region" description="Helical" evidence="8">
    <location>
        <begin position="187"/>
        <end position="208"/>
    </location>
</feature>
<evidence type="ECO:0000256" key="6">
    <source>
        <dbReference type="ARBA" id="ARBA00022989"/>
    </source>
</evidence>
<accession>A0A927Q1N3</accession>
<keyword evidence="3" id="KW-0813">Transport</keyword>
<gene>
    <name evidence="9" type="ORF">IE331_08230</name>
</gene>
<proteinExistence type="inferred from homology"/>
<evidence type="ECO:0000256" key="1">
    <source>
        <dbReference type="ARBA" id="ARBA00004651"/>
    </source>
</evidence>
<evidence type="ECO:0000256" key="3">
    <source>
        <dbReference type="ARBA" id="ARBA00022448"/>
    </source>
</evidence>
<comment type="similarity">
    <text evidence="2 8">Belongs to the 4-toluene sulfonate uptake permease (TSUP) (TC 2.A.102) family.</text>
</comment>
<dbReference type="PANTHER" id="PTHR30269">
    <property type="entry name" value="TRANSMEMBRANE PROTEIN YFCA"/>
    <property type="match status" value="1"/>
</dbReference>
<keyword evidence="5 8" id="KW-0812">Transmembrane</keyword>
<dbReference type="PANTHER" id="PTHR30269:SF37">
    <property type="entry name" value="MEMBRANE TRANSPORTER PROTEIN"/>
    <property type="match status" value="1"/>
</dbReference>
<feature type="transmembrane region" description="Helical" evidence="8">
    <location>
        <begin position="73"/>
        <end position="92"/>
    </location>
</feature>
<keyword evidence="10" id="KW-1185">Reference proteome</keyword>
<comment type="subcellular location">
    <subcellularLocation>
        <location evidence="1 8">Cell membrane</location>
        <topology evidence="1 8">Multi-pass membrane protein</topology>
    </subcellularLocation>
</comment>
<keyword evidence="7 8" id="KW-0472">Membrane</keyword>
<evidence type="ECO:0000256" key="4">
    <source>
        <dbReference type="ARBA" id="ARBA00022475"/>
    </source>
</evidence>
<name>A0A927Q1N3_9ACTN</name>
<sequence>MSPGVVLAIALAVLVGAFVQAVVGLGVGLITAPVIAVLAPELVPSLPLWFGLFVAGVSFFGEREHVDWPAIGWSLPARVPGTALGVWLVVVFTPEQLGVALGLTVLLAVLLSVRSVSVPITRATLVGAGFTSGVTGTATSIGGPPIALLFQHRRPSEARSTLAVFFFLGVVLSLSALGLSGEIPVESLLIALLLAPLMAVGIRVGIQVRDDVPRARFRQLVLVVCAFAAVVLLVKSVA</sequence>
<evidence type="ECO:0000256" key="8">
    <source>
        <dbReference type="RuleBase" id="RU363041"/>
    </source>
</evidence>
<evidence type="ECO:0000256" key="2">
    <source>
        <dbReference type="ARBA" id="ARBA00009142"/>
    </source>
</evidence>
<keyword evidence="4 8" id="KW-1003">Cell membrane</keyword>
<dbReference type="Proteomes" id="UP000616839">
    <property type="component" value="Unassembled WGS sequence"/>
</dbReference>
<evidence type="ECO:0000313" key="9">
    <source>
        <dbReference type="EMBL" id="MBD8869609.1"/>
    </source>
</evidence>
<evidence type="ECO:0000256" key="7">
    <source>
        <dbReference type="ARBA" id="ARBA00023136"/>
    </source>
</evidence>
<feature type="transmembrane region" description="Helical" evidence="8">
    <location>
        <begin position="220"/>
        <end position="237"/>
    </location>
</feature>
<feature type="transmembrane region" description="Helical" evidence="8">
    <location>
        <begin position="42"/>
        <end position="61"/>
    </location>
</feature>
<keyword evidence="6 8" id="KW-1133">Transmembrane helix</keyword>